<comment type="caution">
    <text evidence="1">The sequence shown here is derived from an EMBL/GenBank/DDBJ whole genome shotgun (WGS) entry which is preliminary data.</text>
</comment>
<name>M1WXL1_9NOST</name>
<sequence>MPTTYSKDKIVITSKKIQEITLEIPNNIIDKNGKILIPARSQVKGRLEPASLNGKVGSQFIAEEIIFPNSMRRNINATSNIITNKGAMSKVNNNMRVLEDTAAGIGAVALISLLTGDKKINALEIFAGGSLGAVAGTLFRRKKIATVVIEPNKGDLNITLRSNFIVPDKY</sequence>
<gene>
    <name evidence="1" type="ORF">RINTHH_2270</name>
</gene>
<dbReference type="Proteomes" id="UP000053051">
    <property type="component" value="Unassembled WGS sequence"/>
</dbReference>
<reference evidence="1 2" key="1">
    <citation type="submission" date="2012-05" db="EMBL/GenBank/DDBJ databases">
        <authorList>
            <person name="Hilton J."/>
        </authorList>
    </citation>
    <scope>NUCLEOTIDE SEQUENCE [LARGE SCALE GENOMIC DNA]</scope>
    <source>
        <strain evidence="1 2">HH01</strain>
    </source>
</reference>
<evidence type="ECO:0000313" key="2">
    <source>
        <dbReference type="Proteomes" id="UP000053051"/>
    </source>
</evidence>
<proteinExistence type="predicted"/>
<evidence type="ECO:0000313" key="1">
    <source>
        <dbReference type="EMBL" id="CCH66382.1"/>
    </source>
</evidence>
<keyword evidence="2" id="KW-1185">Reference proteome</keyword>
<dbReference type="EMBL" id="CAIY01000011">
    <property type="protein sequence ID" value="CCH66382.1"/>
    <property type="molecule type" value="Genomic_DNA"/>
</dbReference>
<organism evidence="1 2">
    <name type="scientific">Richelia intracellularis HH01</name>
    <dbReference type="NCBI Taxonomy" id="1165094"/>
    <lineage>
        <taxon>Bacteria</taxon>
        <taxon>Bacillati</taxon>
        <taxon>Cyanobacteriota</taxon>
        <taxon>Cyanophyceae</taxon>
        <taxon>Nostocales</taxon>
        <taxon>Nostocaceae</taxon>
        <taxon>Richelia</taxon>
    </lineage>
</organism>
<protein>
    <submittedName>
        <fullName evidence="1">Uncharacterized protein</fullName>
    </submittedName>
</protein>
<reference evidence="2" key="2">
    <citation type="submission" date="2016-01" db="EMBL/GenBank/DDBJ databases">
        <title>Diatom-associated endosymboitic cyanobacterium lacks core nitrogen metabolism enzymes.</title>
        <authorList>
            <person name="Hilton J.A."/>
            <person name="Foster R.A."/>
            <person name="Tripp H.J."/>
            <person name="Carter B.J."/>
            <person name="Zehr J.P."/>
            <person name="Villareal T.A."/>
        </authorList>
    </citation>
    <scope>NUCLEOTIDE SEQUENCE [LARGE SCALE GENOMIC DNA]</scope>
    <source>
        <strain evidence="2">HH01</strain>
    </source>
</reference>
<dbReference type="AlphaFoldDB" id="M1WXL1"/>
<accession>M1WXL1</accession>
<dbReference type="InterPro" id="IPR042217">
    <property type="entry name" value="T4SS_VirB10/TrbI"/>
</dbReference>
<dbReference type="Gene3D" id="2.40.128.260">
    <property type="entry name" value="Type IV secretion system, VirB10/TraB/TrbI"/>
    <property type="match status" value="1"/>
</dbReference>
<dbReference type="STRING" id="1165094.RINTHH_2270"/>